<accession>A0ABP3YJE2</accession>
<dbReference type="SUPFAM" id="SSF55920">
    <property type="entry name" value="Creatinase/aminopeptidase"/>
    <property type="match status" value="1"/>
</dbReference>
<protein>
    <recommendedName>
        <fullName evidence="5">Xaa-Pro aminopeptidase</fullName>
    </recommendedName>
</protein>
<comment type="caution">
    <text evidence="3">The sequence shown here is derived from an EMBL/GenBank/DDBJ whole genome shotgun (WGS) entry which is preliminary data.</text>
</comment>
<dbReference type="PANTHER" id="PTHR46112">
    <property type="entry name" value="AMINOPEPTIDASE"/>
    <property type="match status" value="1"/>
</dbReference>
<evidence type="ECO:0000313" key="3">
    <source>
        <dbReference type="EMBL" id="GAA0895728.1"/>
    </source>
</evidence>
<sequence length="392" mass="41691">MTELAIPGLADELKDRHRRLLDGLREVGGACLVAIRDESVAYLTGYTTMTWKMHSRPVVAVLTADARLIVVAAETEVDSARLRIPGADVRSYVLLEPPPAPGLPDGPIQFAPHAARVLGEAIEDAGDGPIAVDGLDAVWPPVGQLTRLIPGIADRLVDASALVWKARLRKSPWELDRMRTAAAVLDRAYAAVVDRIRPGMTERQISAQFSIAQLEAGAHEVGPHAAVAHPNRGLFGAPTDRVWDADELLYLDGAAIVDGYWSDYCRTFAVRPPRPEEKAGYARVRAGLEAALAIPPAGRTAAEIGAAMGAAMNIAPEAVGFGRFGHGIGLHVPELPSLHAADPTVIEPGFALCIEPAVLHEGINFVAEEEHVVTIDGYEAISPPAPDGIIVL</sequence>
<evidence type="ECO:0000259" key="2">
    <source>
        <dbReference type="Pfam" id="PF01321"/>
    </source>
</evidence>
<dbReference type="Gene3D" id="3.40.350.10">
    <property type="entry name" value="Creatinase/prolidase N-terminal domain"/>
    <property type="match status" value="1"/>
</dbReference>
<dbReference type="PANTHER" id="PTHR46112:SF2">
    <property type="entry name" value="XAA-PRO AMINOPEPTIDASE P-RELATED"/>
    <property type="match status" value="1"/>
</dbReference>
<reference evidence="4" key="1">
    <citation type="journal article" date="2019" name="Int. J. Syst. Evol. Microbiol.">
        <title>The Global Catalogue of Microorganisms (GCM) 10K type strain sequencing project: providing services to taxonomists for standard genome sequencing and annotation.</title>
        <authorList>
            <consortium name="The Broad Institute Genomics Platform"/>
            <consortium name="The Broad Institute Genome Sequencing Center for Infectious Disease"/>
            <person name="Wu L."/>
            <person name="Ma J."/>
        </authorList>
    </citation>
    <scope>NUCLEOTIDE SEQUENCE [LARGE SCALE GENOMIC DNA]</scope>
    <source>
        <strain evidence="4">JCM 11117</strain>
    </source>
</reference>
<evidence type="ECO:0008006" key="5">
    <source>
        <dbReference type="Google" id="ProtNLM"/>
    </source>
</evidence>
<gene>
    <name evidence="3" type="ORF">GCM10009559_52490</name>
</gene>
<dbReference type="InterPro" id="IPR000994">
    <property type="entry name" value="Pept_M24"/>
</dbReference>
<dbReference type="InterPro" id="IPR029149">
    <property type="entry name" value="Creatin/AminoP/Spt16_N"/>
</dbReference>
<dbReference type="RefSeq" id="WP_343944246.1">
    <property type="nucleotide sequence ID" value="NZ_BAAAHP010000163.1"/>
</dbReference>
<proteinExistence type="predicted"/>
<feature type="domain" description="Peptidase M24" evidence="1">
    <location>
        <begin position="177"/>
        <end position="373"/>
    </location>
</feature>
<dbReference type="Pfam" id="PF01321">
    <property type="entry name" value="Creatinase_N"/>
    <property type="match status" value="1"/>
</dbReference>
<feature type="domain" description="Creatinase N-terminal" evidence="2">
    <location>
        <begin position="16"/>
        <end position="168"/>
    </location>
</feature>
<name>A0ABP3YJE2_9PSEU</name>
<dbReference type="InterPro" id="IPR050659">
    <property type="entry name" value="Peptidase_M24B"/>
</dbReference>
<dbReference type="CDD" id="cd01066">
    <property type="entry name" value="APP_MetAP"/>
    <property type="match status" value="1"/>
</dbReference>
<evidence type="ECO:0000313" key="4">
    <source>
        <dbReference type="Proteomes" id="UP001499967"/>
    </source>
</evidence>
<dbReference type="EMBL" id="BAAAHP010000163">
    <property type="protein sequence ID" value="GAA0895728.1"/>
    <property type="molecule type" value="Genomic_DNA"/>
</dbReference>
<dbReference type="InterPro" id="IPR000587">
    <property type="entry name" value="Creatinase_N"/>
</dbReference>
<keyword evidence="4" id="KW-1185">Reference proteome</keyword>
<dbReference type="InterPro" id="IPR036005">
    <property type="entry name" value="Creatinase/aminopeptidase-like"/>
</dbReference>
<dbReference type="SUPFAM" id="SSF53092">
    <property type="entry name" value="Creatinase/prolidase N-terminal domain"/>
    <property type="match status" value="1"/>
</dbReference>
<dbReference type="Proteomes" id="UP001499967">
    <property type="component" value="Unassembled WGS sequence"/>
</dbReference>
<organism evidence="3 4">
    <name type="scientific">Pseudonocardia zijingensis</name>
    <dbReference type="NCBI Taxonomy" id="153376"/>
    <lineage>
        <taxon>Bacteria</taxon>
        <taxon>Bacillati</taxon>
        <taxon>Actinomycetota</taxon>
        <taxon>Actinomycetes</taxon>
        <taxon>Pseudonocardiales</taxon>
        <taxon>Pseudonocardiaceae</taxon>
        <taxon>Pseudonocardia</taxon>
    </lineage>
</organism>
<dbReference type="Gene3D" id="3.90.230.10">
    <property type="entry name" value="Creatinase/methionine aminopeptidase superfamily"/>
    <property type="match status" value="1"/>
</dbReference>
<dbReference type="Pfam" id="PF00557">
    <property type="entry name" value="Peptidase_M24"/>
    <property type="match status" value="1"/>
</dbReference>
<evidence type="ECO:0000259" key="1">
    <source>
        <dbReference type="Pfam" id="PF00557"/>
    </source>
</evidence>